<dbReference type="Proteomes" id="UP001209540">
    <property type="component" value="Unassembled WGS sequence"/>
</dbReference>
<dbReference type="InterPro" id="IPR016193">
    <property type="entry name" value="Cytidine_deaminase-like"/>
</dbReference>
<evidence type="ECO:0000259" key="4">
    <source>
        <dbReference type="PROSITE" id="PS51747"/>
    </source>
</evidence>
<accession>A0AAD5PGY8</accession>
<dbReference type="InterPro" id="IPR002125">
    <property type="entry name" value="CMP_dCMP_dom"/>
</dbReference>
<dbReference type="SUPFAM" id="SSF53927">
    <property type="entry name" value="Cytidine deaminase-like"/>
    <property type="match status" value="1"/>
</dbReference>
<evidence type="ECO:0000256" key="2">
    <source>
        <dbReference type="ARBA" id="ARBA00038160"/>
    </source>
</evidence>
<dbReference type="PROSITE" id="PS51747">
    <property type="entry name" value="CYT_DCMP_DEAMINASES_2"/>
    <property type="match status" value="1"/>
</dbReference>
<evidence type="ECO:0000313" key="5">
    <source>
        <dbReference type="EMBL" id="KAI9271901.1"/>
    </source>
</evidence>
<reference evidence="5" key="2">
    <citation type="submission" date="2023-02" db="EMBL/GenBank/DDBJ databases">
        <authorList>
            <consortium name="DOE Joint Genome Institute"/>
            <person name="Mondo S.J."/>
            <person name="Chang Y."/>
            <person name="Wang Y."/>
            <person name="Ahrendt S."/>
            <person name="Andreopoulos W."/>
            <person name="Barry K."/>
            <person name="Beard J."/>
            <person name="Benny G.L."/>
            <person name="Blankenship S."/>
            <person name="Bonito G."/>
            <person name="Cuomo C."/>
            <person name="Desiro A."/>
            <person name="Gervers K.A."/>
            <person name="Hundley H."/>
            <person name="Kuo A."/>
            <person name="LaButti K."/>
            <person name="Lang B.F."/>
            <person name="Lipzen A."/>
            <person name="O'Donnell K."/>
            <person name="Pangilinan J."/>
            <person name="Reynolds N."/>
            <person name="Sandor L."/>
            <person name="Smith M.W."/>
            <person name="Tsang A."/>
            <person name="Grigoriev I.V."/>
            <person name="Stajich J.E."/>
            <person name="Spatafora J.W."/>
        </authorList>
    </citation>
    <scope>NUCLEOTIDE SEQUENCE</scope>
    <source>
        <strain evidence="5">RSA 2281</strain>
    </source>
</reference>
<evidence type="ECO:0000256" key="1">
    <source>
        <dbReference type="ARBA" id="ARBA00022694"/>
    </source>
</evidence>
<feature type="domain" description="CMP/dCMP-type deaminase" evidence="4">
    <location>
        <begin position="175"/>
        <end position="302"/>
    </location>
</feature>
<comment type="similarity">
    <text evidence="2">Belongs to the cytidine and deoxycytidylate deaminase family. ADAT3 subfamily.</text>
</comment>
<dbReference type="Gene3D" id="3.40.140.10">
    <property type="entry name" value="Cytidine Deaminase, domain 2"/>
    <property type="match status" value="1"/>
</dbReference>
<feature type="compositionally biased region" description="Low complexity" evidence="3">
    <location>
        <begin position="307"/>
        <end position="326"/>
    </location>
</feature>
<keyword evidence="1" id="KW-0819">tRNA processing</keyword>
<sequence length="326" mass="36929">MSKNEIIPRSQWPFIEVLSDEHTRDLETVNVYVTKVEPKQTKQVLGFVQKHLPPLQNLEHCRRVRRTTLPDSNFELTLILCQENTISTEDIMKRASDQGLKEMIHIETVPVPKYAPLNRTQFEGWKHLWPILFREDTRQDPKFRPSDITAIENHLKAVTTLGSESAYARIVDPTDHQNKVIAEAADTRSTSHHPLHHAVMNCIDAVATLEKQHRGIETGGRPKRKVEEITDGPAEGGQKKTAYLCTGYDIYISHEPCAMCAMALVHSRIGRVFYNIPTKTGCLGTLYKIHSHSSLNHHYRVFRKETSSSSLSSTTTTTTLSGKEGL</sequence>
<comment type="caution">
    <text evidence="5">The sequence shown here is derived from an EMBL/GenBank/DDBJ whole genome shotgun (WGS) entry which is preliminary data.</text>
</comment>
<dbReference type="GO" id="GO:0005737">
    <property type="term" value="C:cytoplasm"/>
    <property type="evidence" value="ECO:0007669"/>
    <property type="project" value="TreeGrafter"/>
</dbReference>
<evidence type="ECO:0000256" key="3">
    <source>
        <dbReference type="SAM" id="MobiDB-lite"/>
    </source>
</evidence>
<dbReference type="AlphaFoldDB" id="A0AAD5PGY8"/>
<keyword evidence="6" id="KW-1185">Reference proteome</keyword>
<dbReference type="PANTHER" id="PTHR11079">
    <property type="entry name" value="CYTOSINE DEAMINASE FAMILY MEMBER"/>
    <property type="match status" value="1"/>
</dbReference>
<name>A0AAD5PGY8_9FUNG</name>
<dbReference type="GO" id="GO:0005634">
    <property type="term" value="C:nucleus"/>
    <property type="evidence" value="ECO:0007669"/>
    <property type="project" value="TreeGrafter"/>
</dbReference>
<gene>
    <name evidence="5" type="ORF">BDA99DRAFT_501284</name>
</gene>
<organism evidence="5 6">
    <name type="scientific">Phascolomyces articulosus</name>
    <dbReference type="NCBI Taxonomy" id="60185"/>
    <lineage>
        <taxon>Eukaryota</taxon>
        <taxon>Fungi</taxon>
        <taxon>Fungi incertae sedis</taxon>
        <taxon>Mucoromycota</taxon>
        <taxon>Mucoromycotina</taxon>
        <taxon>Mucoromycetes</taxon>
        <taxon>Mucorales</taxon>
        <taxon>Lichtheimiaceae</taxon>
        <taxon>Phascolomyces</taxon>
    </lineage>
</organism>
<dbReference type="CDD" id="cd01285">
    <property type="entry name" value="nucleoside_deaminase"/>
    <property type="match status" value="1"/>
</dbReference>
<evidence type="ECO:0000313" key="6">
    <source>
        <dbReference type="Proteomes" id="UP001209540"/>
    </source>
</evidence>
<feature type="region of interest" description="Disordered" evidence="3">
    <location>
        <begin position="214"/>
        <end position="233"/>
    </location>
</feature>
<dbReference type="Pfam" id="PF00383">
    <property type="entry name" value="dCMP_cyt_deam_1"/>
    <property type="match status" value="1"/>
</dbReference>
<protein>
    <submittedName>
        <fullName evidence="5">Cytidine deaminase-like protein</fullName>
    </submittedName>
</protein>
<dbReference type="GO" id="GO:0008033">
    <property type="term" value="P:tRNA processing"/>
    <property type="evidence" value="ECO:0007669"/>
    <property type="project" value="UniProtKB-KW"/>
</dbReference>
<dbReference type="GO" id="GO:0052717">
    <property type="term" value="F:tRNA-specific adenosine-34 deaminase activity"/>
    <property type="evidence" value="ECO:0007669"/>
    <property type="project" value="TreeGrafter"/>
</dbReference>
<proteinExistence type="inferred from homology"/>
<dbReference type="EMBL" id="JAIXMP010000006">
    <property type="protein sequence ID" value="KAI9271901.1"/>
    <property type="molecule type" value="Genomic_DNA"/>
</dbReference>
<reference evidence="5" key="1">
    <citation type="journal article" date="2022" name="IScience">
        <title>Evolution of zygomycete secretomes and the origins of terrestrial fungal ecologies.</title>
        <authorList>
            <person name="Chang Y."/>
            <person name="Wang Y."/>
            <person name="Mondo S."/>
            <person name="Ahrendt S."/>
            <person name="Andreopoulos W."/>
            <person name="Barry K."/>
            <person name="Beard J."/>
            <person name="Benny G.L."/>
            <person name="Blankenship S."/>
            <person name="Bonito G."/>
            <person name="Cuomo C."/>
            <person name="Desiro A."/>
            <person name="Gervers K.A."/>
            <person name="Hundley H."/>
            <person name="Kuo A."/>
            <person name="LaButti K."/>
            <person name="Lang B.F."/>
            <person name="Lipzen A."/>
            <person name="O'Donnell K."/>
            <person name="Pangilinan J."/>
            <person name="Reynolds N."/>
            <person name="Sandor L."/>
            <person name="Smith M.E."/>
            <person name="Tsang A."/>
            <person name="Grigoriev I.V."/>
            <person name="Stajich J.E."/>
            <person name="Spatafora J.W."/>
        </authorList>
    </citation>
    <scope>NUCLEOTIDE SEQUENCE</scope>
    <source>
        <strain evidence="5">RSA 2281</strain>
    </source>
</reference>
<feature type="region of interest" description="Disordered" evidence="3">
    <location>
        <begin position="306"/>
        <end position="326"/>
    </location>
</feature>
<dbReference type="PANTHER" id="PTHR11079:SF156">
    <property type="entry name" value="INACTIVE TRNA-SPECIFIC ADENOSINE DEAMINASE-LIKE PROTEIN 3-RELATED"/>
    <property type="match status" value="1"/>
</dbReference>